<feature type="compositionally biased region" description="Low complexity" evidence="1">
    <location>
        <begin position="378"/>
        <end position="392"/>
    </location>
</feature>
<organism evidence="2 3">
    <name type="scientific">Vanrija pseudolonga</name>
    <dbReference type="NCBI Taxonomy" id="143232"/>
    <lineage>
        <taxon>Eukaryota</taxon>
        <taxon>Fungi</taxon>
        <taxon>Dikarya</taxon>
        <taxon>Basidiomycota</taxon>
        <taxon>Agaricomycotina</taxon>
        <taxon>Tremellomycetes</taxon>
        <taxon>Trichosporonales</taxon>
        <taxon>Trichosporonaceae</taxon>
        <taxon>Vanrija</taxon>
    </lineage>
</organism>
<feature type="region of interest" description="Disordered" evidence="1">
    <location>
        <begin position="618"/>
        <end position="688"/>
    </location>
</feature>
<feature type="compositionally biased region" description="Polar residues" evidence="1">
    <location>
        <begin position="977"/>
        <end position="986"/>
    </location>
</feature>
<dbReference type="CDD" id="cd00027">
    <property type="entry name" value="BRCT"/>
    <property type="match status" value="1"/>
</dbReference>
<dbReference type="AlphaFoldDB" id="A0AAF1BNQ3"/>
<dbReference type="Proteomes" id="UP000827549">
    <property type="component" value="Chromosome 6"/>
</dbReference>
<feature type="compositionally biased region" description="Basic and acidic residues" evidence="1">
    <location>
        <begin position="646"/>
        <end position="655"/>
    </location>
</feature>
<feature type="compositionally biased region" description="Polar residues" evidence="1">
    <location>
        <begin position="875"/>
        <end position="887"/>
    </location>
</feature>
<feature type="compositionally biased region" description="Polar residues" evidence="1">
    <location>
        <begin position="461"/>
        <end position="493"/>
    </location>
</feature>
<sequence length="1019" mass="111660">MLIVTAVGPVNGQRHFRFVLEQKVSYTVGRDKAANIRFDNRYLRPKEGVLEVGDWNPADHTTPPKLVWRPEPKKNGTFNALKLLSREDGDAGSIEKDDYRVEEQPGGGEIELVPGKGVELGAEAWFSAHDVELTTNAGLSWTEAFDVDDPPEVVIAAALKSSHDNNLAVCYGIPIVTPAWLSMLSMRLRACWKTVADSQDSFEVPSTSDPDYEPPMDDSMKKLKVRSDPASWWPRKANHTLFKGWKAIVMKNPKRAIVDKKYFIAMGSGYDEVDVMQPPLKSPQDLIDRIQPAMKQAEEDGLTPFVVWHPQLKKDFEAQGLSVKDMIVGPCDSQNWYCTSGIILWGAVKTGGVKEFFERMVAETLVEATKSAPPPVDTPTAPEPQQQPAAEAGPSTGRLPRRAASRSASRAPSHPPESTRPDIVPSTYPDDTASMAPPPTAKPLKRRAGRVKIDLDDDLDMSSQPSSQVPASYAQETQLFTQVSSGSDPSASLRSRVPDSMMDVDTPAASLMPSSSTAARAGSRLKRRAGGATQSTFLEGFDTTVNYQDALRKKEEEDDIRQLYEQTKRGPSTLEQAPAKRARMEQVAEEGEAPDLNTASIAELMDIDEENDFVAKALKSARDIKKEGRSPTKKRTPPQRAPPQRPAEKPVREPTPEEEEELEEAPPTKGKGKGSAIKQRATKAPTQVDKDERFLQAIRTAVKKKQAVDELDKEFNNLRILKPGAKAKANVGAAKTLQQDHPDWAVVNDFHDQLRGNFIEVVRKDLLRKDGGTKTAVVEDHGMVNFKKFKKLAAQTAHSAEMGEPYWATEQPMTQAKRGGTQAKSQSYRQTELYEEDDMPLVPTSRRRLLTQIREDDDDEETPTLAPSKRRRGATPNTQSPVLSAPTSRRARAGSALSDVSSAAPSEVAEPKTGRASSTRASTRAPPTQRARRGTQAAPVVLDSDDDDTPFATARTRAGGRSTAARGSGTAARSTTLNDEGTSVSRGTLPATGTRRRLLGDDDGDDVAFKGVQKKRRMG</sequence>
<keyword evidence="3" id="KW-1185">Reference proteome</keyword>
<feature type="region of interest" description="Disordered" evidence="1">
    <location>
        <begin position="552"/>
        <end position="603"/>
    </location>
</feature>
<feature type="compositionally biased region" description="Low complexity" evidence="1">
    <location>
        <begin position="952"/>
        <end position="976"/>
    </location>
</feature>
<proteinExistence type="predicted"/>
<feature type="region of interest" description="Disordered" evidence="1">
    <location>
        <begin position="813"/>
        <end position="1019"/>
    </location>
</feature>
<feature type="compositionally biased region" description="Basic and acidic residues" evidence="1">
    <location>
        <begin position="620"/>
        <end position="630"/>
    </location>
</feature>
<dbReference type="GeneID" id="87811316"/>
<gene>
    <name evidence="2" type="ORF">LOC62_06G008149</name>
</gene>
<dbReference type="RefSeq" id="XP_062630656.1">
    <property type="nucleotide sequence ID" value="XM_062774672.1"/>
</dbReference>
<feature type="region of interest" description="Disordered" evidence="1">
    <location>
        <begin position="200"/>
        <end position="219"/>
    </location>
</feature>
<feature type="compositionally biased region" description="Polar residues" evidence="1">
    <location>
        <begin position="915"/>
        <end position="926"/>
    </location>
</feature>
<evidence type="ECO:0000256" key="1">
    <source>
        <dbReference type="SAM" id="MobiDB-lite"/>
    </source>
</evidence>
<dbReference type="EMBL" id="CP086719">
    <property type="protein sequence ID" value="WOO84630.1"/>
    <property type="molecule type" value="Genomic_DNA"/>
</dbReference>
<feature type="compositionally biased region" description="Basic and acidic residues" evidence="1">
    <location>
        <begin position="552"/>
        <end position="568"/>
    </location>
</feature>
<name>A0AAF1BNQ3_9TREE</name>
<feature type="region of interest" description="Disordered" evidence="1">
    <location>
        <begin position="368"/>
        <end position="534"/>
    </location>
</feature>
<reference evidence="2" key="1">
    <citation type="submission" date="2023-10" db="EMBL/GenBank/DDBJ databases">
        <authorList>
            <person name="Noh H."/>
        </authorList>
    </citation>
    <scope>NUCLEOTIDE SEQUENCE</scope>
    <source>
        <strain evidence="2">DUCC4014</strain>
    </source>
</reference>
<evidence type="ECO:0000313" key="3">
    <source>
        <dbReference type="Proteomes" id="UP000827549"/>
    </source>
</evidence>
<evidence type="ECO:0000313" key="2">
    <source>
        <dbReference type="EMBL" id="WOO84630.1"/>
    </source>
</evidence>
<feature type="compositionally biased region" description="Polar residues" evidence="1">
    <location>
        <begin position="200"/>
        <end position="209"/>
    </location>
</feature>
<accession>A0AAF1BNQ3</accession>
<protein>
    <submittedName>
        <fullName evidence="2">Uncharacterized protein</fullName>
    </submittedName>
</protein>